<reference evidence="1" key="1">
    <citation type="submission" date="2021-02" db="EMBL/GenBank/DDBJ databases">
        <title>Neisseriaceae sp. 26B isolated from the cloaca of a Common Toad-headed Turtle (Mesoclemmys nasuta).</title>
        <authorList>
            <person name="Spergser J."/>
            <person name="Busse H.-J."/>
        </authorList>
    </citation>
    <scope>NUCLEOTIDE SEQUENCE</scope>
    <source>
        <strain evidence="1">26B</strain>
    </source>
</reference>
<proteinExistence type="predicted"/>
<organism evidence="1 2">
    <name type="scientific">Paralysiella testudinis</name>
    <dbReference type="NCBI Taxonomy" id="2809020"/>
    <lineage>
        <taxon>Bacteria</taxon>
        <taxon>Pseudomonadati</taxon>
        <taxon>Pseudomonadota</taxon>
        <taxon>Betaproteobacteria</taxon>
        <taxon>Neisseriales</taxon>
        <taxon>Neisseriaceae</taxon>
        <taxon>Paralysiella</taxon>
    </lineage>
</organism>
<gene>
    <name evidence="1" type="ORF">JQU52_07715</name>
</gene>
<evidence type="ECO:0000313" key="2">
    <source>
        <dbReference type="Proteomes" id="UP000653156"/>
    </source>
</evidence>
<dbReference type="KEGG" id="ptes:JQU52_07715"/>
<protein>
    <submittedName>
        <fullName evidence="1">Uncharacterized protein</fullName>
    </submittedName>
</protein>
<keyword evidence="2" id="KW-1185">Reference proteome</keyword>
<accession>A0A892ZIA3</accession>
<dbReference type="RefSeq" id="WP_230337942.1">
    <property type="nucleotide sequence ID" value="NZ_CP069798.1"/>
</dbReference>
<dbReference type="AlphaFoldDB" id="A0A892ZIA3"/>
<sequence length="94" mass="10778">MSSALTFSAKNQLSKFWEVELGRANFNELILRIESYQPLANAINAFNQSGGKYSSFHQTNYSPYENTIRIDQVMFDIDQLPSLMHELTHAVGKY</sequence>
<evidence type="ECO:0000313" key="1">
    <source>
        <dbReference type="EMBL" id="QRQ80659.1"/>
    </source>
</evidence>
<dbReference type="EMBL" id="CP069798">
    <property type="protein sequence ID" value="QRQ80659.1"/>
    <property type="molecule type" value="Genomic_DNA"/>
</dbReference>
<name>A0A892ZIA3_9NEIS</name>
<dbReference type="Proteomes" id="UP000653156">
    <property type="component" value="Chromosome"/>
</dbReference>